<keyword evidence="4 9" id="KW-0997">Cell inner membrane</keyword>
<dbReference type="EMBL" id="QBKN01000016">
    <property type="protein sequence ID" value="PTX46443.1"/>
    <property type="molecule type" value="Genomic_DNA"/>
</dbReference>
<evidence type="ECO:0000256" key="4">
    <source>
        <dbReference type="ARBA" id="ARBA00022519"/>
    </source>
</evidence>
<keyword evidence="3" id="KW-1003">Cell membrane</keyword>
<comment type="subunit">
    <text evidence="9">The complex comprises the extracytoplasmic solute receptor protein and the two transmembrane proteins.</text>
</comment>
<dbReference type="PANTHER" id="PTHR35011">
    <property type="entry name" value="2,3-DIKETO-L-GULONATE TRAP TRANSPORTER SMALL PERMEASE PROTEIN YIAM"/>
    <property type="match status" value="1"/>
</dbReference>
<accession>A0A2T6ARJ7</accession>
<feature type="transmembrane region" description="Helical" evidence="9">
    <location>
        <begin position="97"/>
        <end position="119"/>
    </location>
</feature>
<gene>
    <name evidence="11" type="ORF">C8N44_11618</name>
</gene>
<proteinExistence type="inferred from homology"/>
<feature type="transmembrane region" description="Helical" evidence="9">
    <location>
        <begin position="139"/>
        <end position="158"/>
    </location>
</feature>
<dbReference type="GO" id="GO:0015740">
    <property type="term" value="P:C4-dicarboxylate transport"/>
    <property type="evidence" value="ECO:0007669"/>
    <property type="project" value="TreeGrafter"/>
</dbReference>
<dbReference type="Proteomes" id="UP000244069">
    <property type="component" value="Unassembled WGS sequence"/>
</dbReference>
<dbReference type="Pfam" id="PF04290">
    <property type="entry name" value="DctQ"/>
    <property type="match status" value="1"/>
</dbReference>
<evidence type="ECO:0000256" key="2">
    <source>
        <dbReference type="ARBA" id="ARBA00022448"/>
    </source>
</evidence>
<comment type="function">
    <text evidence="9">Part of the tripartite ATP-independent periplasmic (TRAP) transport system.</text>
</comment>
<feature type="transmembrane region" description="Helical" evidence="9">
    <location>
        <begin position="52"/>
        <end position="76"/>
    </location>
</feature>
<keyword evidence="5 9" id="KW-0812">Transmembrane</keyword>
<feature type="transmembrane region" description="Helical" evidence="9">
    <location>
        <begin position="12"/>
        <end position="32"/>
    </location>
</feature>
<evidence type="ECO:0000256" key="1">
    <source>
        <dbReference type="ARBA" id="ARBA00004429"/>
    </source>
</evidence>
<evidence type="ECO:0000256" key="5">
    <source>
        <dbReference type="ARBA" id="ARBA00022692"/>
    </source>
</evidence>
<dbReference type="InterPro" id="IPR055348">
    <property type="entry name" value="DctQ"/>
</dbReference>
<dbReference type="RefSeq" id="WP_107977258.1">
    <property type="nucleotide sequence ID" value="NZ_BMEZ01000017.1"/>
</dbReference>
<evidence type="ECO:0000313" key="12">
    <source>
        <dbReference type="Proteomes" id="UP000244069"/>
    </source>
</evidence>
<feature type="domain" description="Tripartite ATP-independent periplasmic transporters DctQ component" evidence="10">
    <location>
        <begin position="24"/>
        <end position="166"/>
    </location>
</feature>
<keyword evidence="6 9" id="KW-1133">Transmembrane helix</keyword>
<keyword evidence="7 9" id="KW-0472">Membrane</keyword>
<comment type="similarity">
    <text evidence="8 9">Belongs to the TRAP transporter small permease family.</text>
</comment>
<dbReference type="GO" id="GO:0005886">
    <property type="term" value="C:plasma membrane"/>
    <property type="evidence" value="ECO:0007669"/>
    <property type="project" value="UniProtKB-SubCell"/>
</dbReference>
<evidence type="ECO:0000256" key="6">
    <source>
        <dbReference type="ARBA" id="ARBA00022989"/>
    </source>
</evidence>
<comment type="caution">
    <text evidence="11">The sequence shown here is derived from an EMBL/GenBank/DDBJ whole genome shotgun (WGS) entry which is preliminary data.</text>
</comment>
<evidence type="ECO:0000313" key="11">
    <source>
        <dbReference type="EMBL" id="PTX46443.1"/>
    </source>
</evidence>
<organism evidence="11 12">
    <name type="scientific">Allosediminivita pacifica</name>
    <dbReference type="NCBI Taxonomy" id="1267769"/>
    <lineage>
        <taxon>Bacteria</taxon>
        <taxon>Pseudomonadati</taxon>
        <taxon>Pseudomonadota</taxon>
        <taxon>Alphaproteobacteria</taxon>
        <taxon>Rhodobacterales</taxon>
        <taxon>Paracoccaceae</taxon>
        <taxon>Allosediminivita</taxon>
    </lineage>
</organism>
<sequence>MRRFLDRLYAGALALAAATFAAIAVLVLLQVLGRLLDRAARALGAPPPGFTIPSLAEIGGFLFLAAVFLGLAGTFARGGHVRVTLLIRALPDQIGRWLAALVALGAAALAVFSTWSSFLQLRDSIAFNSVSFGMVEVPLWIPQLVMTLGLALFVVALIDAAITLIRGGTPVHDLAESGGVE</sequence>
<name>A0A2T6ARJ7_9RHOB</name>
<dbReference type="PANTHER" id="PTHR35011:SF10">
    <property type="entry name" value="TRAP TRANSPORTER SMALL PERMEASE PROTEIN"/>
    <property type="match status" value="1"/>
</dbReference>
<evidence type="ECO:0000259" key="10">
    <source>
        <dbReference type="Pfam" id="PF04290"/>
    </source>
</evidence>
<protein>
    <recommendedName>
        <fullName evidence="9">TRAP transporter small permease protein</fullName>
    </recommendedName>
</protein>
<evidence type="ECO:0000256" key="9">
    <source>
        <dbReference type="RuleBase" id="RU369079"/>
    </source>
</evidence>
<evidence type="ECO:0000256" key="8">
    <source>
        <dbReference type="ARBA" id="ARBA00038436"/>
    </source>
</evidence>
<evidence type="ECO:0000256" key="3">
    <source>
        <dbReference type="ARBA" id="ARBA00022475"/>
    </source>
</evidence>
<evidence type="ECO:0000256" key="7">
    <source>
        <dbReference type="ARBA" id="ARBA00023136"/>
    </source>
</evidence>
<keyword evidence="12" id="KW-1185">Reference proteome</keyword>
<reference evidence="11 12" key="1">
    <citation type="submission" date="2018-04" db="EMBL/GenBank/DDBJ databases">
        <title>Genomic Encyclopedia of Archaeal and Bacterial Type Strains, Phase II (KMG-II): from individual species to whole genera.</title>
        <authorList>
            <person name="Goeker M."/>
        </authorList>
    </citation>
    <scope>NUCLEOTIDE SEQUENCE [LARGE SCALE GENOMIC DNA]</scope>
    <source>
        <strain evidence="11 12">DSM 29329</strain>
    </source>
</reference>
<dbReference type="AlphaFoldDB" id="A0A2T6ARJ7"/>
<keyword evidence="2 9" id="KW-0813">Transport</keyword>
<dbReference type="GO" id="GO:0022857">
    <property type="term" value="F:transmembrane transporter activity"/>
    <property type="evidence" value="ECO:0007669"/>
    <property type="project" value="UniProtKB-UniRule"/>
</dbReference>
<comment type="subcellular location">
    <subcellularLocation>
        <location evidence="1 9">Cell inner membrane</location>
        <topology evidence="1 9">Multi-pass membrane protein</topology>
    </subcellularLocation>
</comment>
<dbReference type="OrthoDB" id="9797534at2"/>
<dbReference type="InterPro" id="IPR007387">
    <property type="entry name" value="TRAP_DctQ"/>
</dbReference>